<keyword evidence="3" id="KW-1185">Reference proteome</keyword>
<reference evidence="2" key="1">
    <citation type="submission" date="2023-03" db="EMBL/GenBank/DDBJ databases">
        <title>Massive genome expansion in bonnet fungi (Mycena s.s.) driven by repeated elements and novel gene families across ecological guilds.</title>
        <authorList>
            <consortium name="Lawrence Berkeley National Laboratory"/>
            <person name="Harder C.B."/>
            <person name="Miyauchi S."/>
            <person name="Viragh M."/>
            <person name="Kuo A."/>
            <person name="Thoen E."/>
            <person name="Andreopoulos B."/>
            <person name="Lu D."/>
            <person name="Skrede I."/>
            <person name="Drula E."/>
            <person name="Henrissat B."/>
            <person name="Morin E."/>
            <person name="Kohler A."/>
            <person name="Barry K."/>
            <person name="LaButti K."/>
            <person name="Morin E."/>
            <person name="Salamov A."/>
            <person name="Lipzen A."/>
            <person name="Mereny Z."/>
            <person name="Hegedus B."/>
            <person name="Baldrian P."/>
            <person name="Stursova M."/>
            <person name="Weitz H."/>
            <person name="Taylor A."/>
            <person name="Grigoriev I.V."/>
            <person name="Nagy L.G."/>
            <person name="Martin F."/>
            <person name="Kauserud H."/>
        </authorList>
    </citation>
    <scope>NUCLEOTIDE SEQUENCE</scope>
    <source>
        <strain evidence="2">9284</strain>
    </source>
</reference>
<name>A0AAD7BVH4_9AGAR</name>
<organism evidence="2 3">
    <name type="scientific">Roridomyces roridus</name>
    <dbReference type="NCBI Taxonomy" id="1738132"/>
    <lineage>
        <taxon>Eukaryota</taxon>
        <taxon>Fungi</taxon>
        <taxon>Dikarya</taxon>
        <taxon>Basidiomycota</taxon>
        <taxon>Agaricomycotina</taxon>
        <taxon>Agaricomycetes</taxon>
        <taxon>Agaricomycetidae</taxon>
        <taxon>Agaricales</taxon>
        <taxon>Marasmiineae</taxon>
        <taxon>Mycenaceae</taxon>
        <taxon>Roridomyces</taxon>
    </lineage>
</organism>
<dbReference type="Proteomes" id="UP001221142">
    <property type="component" value="Unassembled WGS sequence"/>
</dbReference>
<evidence type="ECO:0000256" key="1">
    <source>
        <dbReference type="SAM" id="SignalP"/>
    </source>
</evidence>
<comment type="caution">
    <text evidence="2">The sequence shown here is derived from an EMBL/GenBank/DDBJ whole genome shotgun (WGS) entry which is preliminary data.</text>
</comment>
<gene>
    <name evidence="2" type="ORF">FB45DRAFT_493594</name>
</gene>
<dbReference type="AlphaFoldDB" id="A0AAD7BVH4"/>
<evidence type="ECO:0000313" key="2">
    <source>
        <dbReference type="EMBL" id="KAJ7632111.1"/>
    </source>
</evidence>
<sequence>MVRKLFLALAFAAFSVFPHISALDFDASTWIWTNEVSGGNAPVGTRAFRKDFVAPLGKTPVQADIIMTADNTFTLYVNNVSVGGGEDFLFAERFCVPLYSCLNVFAVTATNTLTTPTPAGLLAAIEITYDDGTTSKIVSDTTWRYSISVPSGFEDLTFDDSSWPPAIAEGAYGVSPWGQIGIPSNPPVLSLTNADWIWTSEISGGNAPAGNRAFRRTYSPAPNQGPSTNATVIIVADNAYTLYVNGFLIGSGTDFHTAQTYNIALDPANETVFAVFTMNQAGVPTPAGLLAAIEVYTVGCNCTSGALLITDGTWKSNTGTPAGFELPGYDDSAWPAATIEAHFGVAPWGDVPVGGPGPATPIAGAPLGL</sequence>
<feature type="signal peptide" evidence="1">
    <location>
        <begin position="1"/>
        <end position="22"/>
    </location>
</feature>
<evidence type="ECO:0000313" key="3">
    <source>
        <dbReference type="Proteomes" id="UP001221142"/>
    </source>
</evidence>
<dbReference type="EMBL" id="JARKIF010000008">
    <property type="protein sequence ID" value="KAJ7632111.1"/>
    <property type="molecule type" value="Genomic_DNA"/>
</dbReference>
<proteinExistence type="predicted"/>
<protein>
    <submittedName>
        <fullName evidence="2">Lectin</fullName>
    </submittedName>
</protein>
<dbReference type="SUPFAM" id="SSF49785">
    <property type="entry name" value="Galactose-binding domain-like"/>
    <property type="match status" value="1"/>
</dbReference>
<accession>A0AAD7BVH4</accession>
<feature type="chain" id="PRO_5042045900" evidence="1">
    <location>
        <begin position="23"/>
        <end position="369"/>
    </location>
</feature>
<keyword evidence="1" id="KW-0732">Signal</keyword>
<dbReference type="InterPro" id="IPR008979">
    <property type="entry name" value="Galactose-bd-like_sf"/>
</dbReference>
<dbReference type="Gene3D" id="2.60.120.260">
    <property type="entry name" value="Galactose-binding domain-like"/>
    <property type="match status" value="2"/>
</dbReference>